<dbReference type="SUPFAM" id="SSF55874">
    <property type="entry name" value="ATPase domain of HSP90 chaperone/DNA topoisomerase II/histidine kinase"/>
    <property type="match status" value="1"/>
</dbReference>
<accession>A0A562TKY4</accession>
<keyword evidence="4" id="KW-0808">Transferase</keyword>
<keyword evidence="10" id="KW-1185">Reference proteome</keyword>
<keyword evidence="7" id="KW-1133">Transmembrane helix</keyword>
<dbReference type="InterPro" id="IPR003594">
    <property type="entry name" value="HATPase_dom"/>
</dbReference>
<evidence type="ECO:0000256" key="4">
    <source>
        <dbReference type="ARBA" id="ARBA00022679"/>
    </source>
</evidence>
<proteinExistence type="predicted"/>
<dbReference type="GO" id="GO:0000155">
    <property type="term" value="F:phosphorelay sensor kinase activity"/>
    <property type="evidence" value="ECO:0007669"/>
    <property type="project" value="InterPro"/>
</dbReference>
<dbReference type="GO" id="GO:0005886">
    <property type="term" value="C:plasma membrane"/>
    <property type="evidence" value="ECO:0007669"/>
    <property type="project" value="TreeGrafter"/>
</dbReference>
<reference evidence="9 10" key="1">
    <citation type="submission" date="2019-07" db="EMBL/GenBank/DDBJ databases">
        <title>Genomic Encyclopedia of Archaeal and Bacterial Type Strains, Phase II (KMG-II): from individual species to whole genera.</title>
        <authorList>
            <person name="Goeker M."/>
        </authorList>
    </citation>
    <scope>NUCLEOTIDE SEQUENCE [LARGE SCALE GENOMIC DNA]</scope>
    <source>
        <strain evidence="9 10">ATCC BAA-1854</strain>
    </source>
</reference>
<dbReference type="GO" id="GO:0016036">
    <property type="term" value="P:cellular response to phosphate starvation"/>
    <property type="evidence" value="ECO:0007669"/>
    <property type="project" value="TreeGrafter"/>
</dbReference>
<evidence type="ECO:0000256" key="6">
    <source>
        <dbReference type="ARBA" id="ARBA00023012"/>
    </source>
</evidence>
<dbReference type="SMART" id="SM00388">
    <property type="entry name" value="HisKA"/>
    <property type="match status" value="1"/>
</dbReference>
<dbReference type="PANTHER" id="PTHR45453:SF1">
    <property type="entry name" value="PHOSPHATE REGULON SENSOR PROTEIN PHOR"/>
    <property type="match status" value="1"/>
</dbReference>
<dbReference type="CDD" id="cd00082">
    <property type="entry name" value="HisKA"/>
    <property type="match status" value="1"/>
</dbReference>
<dbReference type="SUPFAM" id="SSF47384">
    <property type="entry name" value="Homodimeric domain of signal transducing histidine kinase"/>
    <property type="match status" value="1"/>
</dbReference>
<keyword evidence="3" id="KW-0597">Phosphoprotein</keyword>
<evidence type="ECO:0000256" key="1">
    <source>
        <dbReference type="ARBA" id="ARBA00000085"/>
    </source>
</evidence>
<feature type="transmembrane region" description="Helical" evidence="7">
    <location>
        <begin position="16"/>
        <end position="35"/>
    </location>
</feature>
<dbReference type="EC" id="2.7.13.3" evidence="2"/>
<evidence type="ECO:0000256" key="5">
    <source>
        <dbReference type="ARBA" id="ARBA00022777"/>
    </source>
</evidence>
<dbReference type="Pfam" id="PF00512">
    <property type="entry name" value="HisKA"/>
    <property type="match status" value="1"/>
</dbReference>
<feature type="transmembrane region" description="Helical" evidence="7">
    <location>
        <begin position="145"/>
        <end position="169"/>
    </location>
</feature>
<sequence length="441" mass="51308">MKLQFKLALYNTLTKLAIIVFTGLLILFSLENITYNHISARLKDKKNELMKHLSSKEISQILNQQQTFTDYNILKEEYIFLKPIPYRSSRQTDESISTARRTIEQTTDTYLILTYKFNFNNHSYLLEIGDTMDAMLQLKQTIKEFTLLMLFVALSLTLVIDLVFTKYLLTPFYQIIDRKLIRVNDPMNFDYKKIKTTTQDFELLDNSISALMNKIADLFILEKQFIANVSHELLTPISIISTRLENVLVQEQLTEDSENKIFASLKTLNRLKSIINSLLLISRVENLQFNKTDTVDLKQIITEVYNELEDRLEDKKIIFTNNINHAYILQGNQSLLHTLFFNLVNNAIKYNHVDGSITITDEMYTEQYILQINDTGMGMDDEEIELAFNRFEKFDRQEKESYGLGLAIVKSITAFHNIRITIQSAKNKGTTVKLIFSKEAV</sequence>
<dbReference type="InterPro" id="IPR050351">
    <property type="entry name" value="BphY/WalK/GraS-like"/>
</dbReference>
<dbReference type="Pfam" id="PF02518">
    <property type="entry name" value="HATPase_c"/>
    <property type="match status" value="1"/>
</dbReference>
<keyword evidence="5 9" id="KW-0418">Kinase</keyword>
<dbReference type="EMBL" id="VLLI01000021">
    <property type="protein sequence ID" value="TWI94211.1"/>
    <property type="molecule type" value="Genomic_DNA"/>
</dbReference>
<dbReference type="Proteomes" id="UP000317010">
    <property type="component" value="Unassembled WGS sequence"/>
</dbReference>
<name>A0A562TKY4_9SPHI</name>
<feature type="domain" description="Histidine kinase" evidence="8">
    <location>
        <begin position="228"/>
        <end position="440"/>
    </location>
</feature>
<dbReference type="InterPro" id="IPR005467">
    <property type="entry name" value="His_kinase_dom"/>
</dbReference>
<comment type="catalytic activity">
    <reaction evidence="1">
        <text>ATP + protein L-histidine = ADP + protein N-phospho-L-histidine.</text>
        <dbReference type="EC" id="2.7.13.3"/>
    </reaction>
</comment>
<organism evidence="9 10">
    <name type="scientific">Mucilaginibacter frigoritolerans</name>
    <dbReference type="NCBI Taxonomy" id="652788"/>
    <lineage>
        <taxon>Bacteria</taxon>
        <taxon>Pseudomonadati</taxon>
        <taxon>Bacteroidota</taxon>
        <taxon>Sphingobacteriia</taxon>
        <taxon>Sphingobacteriales</taxon>
        <taxon>Sphingobacteriaceae</taxon>
        <taxon>Mucilaginibacter</taxon>
    </lineage>
</organism>
<gene>
    <name evidence="9" type="ORF">JN11_04817</name>
</gene>
<dbReference type="Gene3D" id="1.10.287.130">
    <property type="match status" value="1"/>
</dbReference>
<dbReference type="AlphaFoldDB" id="A0A562TKY4"/>
<keyword evidence="7" id="KW-0812">Transmembrane</keyword>
<dbReference type="PANTHER" id="PTHR45453">
    <property type="entry name" value="PHOSPHATE REGULON SENSOR PROTEIN PHOR"/>
    <property type="match status" value="1"/>
</dbReference>
<evidence type="ECO:0000313" key="10">
    <source>
        <dbReference type="Proteomes" id="UP000317010"/>
    </source>
</evidence>
<dbReference type="RefSeq" id="WP_144916704.1">
    <property type="nucleotide sequence ID" value="NZ_VLLI01000021.1"/>
</dbReference>
<dbReference type="InterPro" id="IPR036097">
    <property type="entry name" value="HisK_dim/P_sf"/>
</dbReference>
<dbReference type="Gene3D" id="3.30.565.10">
    <property type="entry name" value="Histidine kinase-like ATPase, C-terminal domain"/>
    <property type="match status" value="1"/>
</dbReference>
<evidence type="ECO:0000259" key="8">
    <source>
        <dbReference type="PROSITE" id="PS50109"/>
    </source>
</evidence>
<dbReference type="InterPro" id="IPR003661">
    <property type="entry name" value="HisK_dim/P_dom"/>
</dbReference>
<evidence type="ECO:0000256" key="7">
    <source>
        <dbReference type="SAM" id="Phobius"/>
    </source>
</evidence>
<dbReference type="GO" id="GO:0004721">
    <property type="term" value="F:phosphoprotein phosphatase activity"/>
    <property type="evidence" value="ECO:0007669"/>
    <property type="project" value="TreeGrafter"/>
</dbReference>
<evidence type="ECO:0000256" key="2">
    <source>
        <dbReference type="ARBA" id="ARBA00012438"/>
    </source>
</evidence>
<dbReference type="SMART" id="SM00387">
    <property type="entry name" value="HATPase_c"/>
    <property type="match status" value="1"/>
</dbReference>
<keyword evidence="6" id="KW-0902">Two-component regulatory system</keyword>
<evidence type="ECO:0000313" key="9">
    <source>
        <dbReference type="EMBL" id="TWI94211.1"/>
    </source>
</evidence>
<protein>
    <recommendedName>
        <fullName evidence="2">histidine kinase</fullName>
        <ecNumber evidence="2">2.7.13.3</ecNumber>
    </recommendedName>
</protein>
<keyword evidence="7" id="KW-0472">Membrane</keyword>
<dbReference type="InterPro" id="IPR036890">
    <property type="entry name" value="HATPase_C_sf"/>
</dbReference>
<comment type="caution">
    <text evidence="9">The sequence shown here is derived from an EMBL/GenBank/DDBJ whole genome shotgun (WGS) entry which is preliminary data.</text>
</comment>
<evidence type="ECO:0000256" key="3">
    <source>
        <dbReference type="ARBA" id="ARBA00022553"/>
    </source>
</evidence>
<dbReference type="PROSITE" id="PS50109">
    <property type="entry name" value="HIS_KIN"/>
    <property type="match status" value="1"/>
</dbReference>
<dbReference type="OrthoDB" id="1522504at2"/>